<dbReference type="Pfam" id="PF00057">
    <property type="entry name" value="Ldl_recept_a"/>
    <property type="match status" value="22"/>
</dbReference>
<evidence type="ECO:0000256" key="6">
    <source>
        <dbReference type="ARBA" id="ARBA00022729"/>
    </source>
</evidence>
<reference evidence="19" key="1">
    <citation type="submission" date="2017-11" db="EMBL/GenBank/DDBJ databases">
        <title>The sensing device of the deep-sea amphipod.</title>
        <authorList>
            <person name="Kobayashi H."/>
            <person name="Nagahama T."/>
            <person name="Arai W."/>
            <person name="Sasagawa Y."/>
            <person name="Umeda M."/>
            <person name="Hayashi T."/>
            <person name="Nikaido I."/>
            <person name="Watanabe H."/>
            <person name="Oguri K."/>
            <person name="Kitazato H."/>
            <person name="Fujioka K."/>
            <person name="Kido Y."/>
            <person name="Takami H."/>
        </authorList>
    </citation>
    <scope>NUCLEOTIDE SEQUENCE</scope>
    <source>
        <tissue evidence="19">Whole body</tissue>
    </source>
</reference>
<evidence type="ECO:0000256" key="11">
    <source>
        <dbReference type="ARBA" id="ARBA00023170"/>
    </source>
</evidence>
<dbReference type="InterPro" id="IPR036055">
    <property type="entry name" value="LDL_receptor-like_sf"/>
</dbReference>
<feature type="compositionally biased region" description="Basic and acidic residues" evidence="16">
    <location>
        <begin position="2969"/>
        <end position="2987"/>
    </location>
</feature>
<dbReference type="InterPro" id="IPR002172">
    <property type="entry name" value="LDrepeatLR_classA_rpt"/>
</dbReference>
<comment type="caution">
    <text evidence="13">Lacks conserved residue(s) required for the propagation of feature annotation.</text>
</comment>
<sequence>MIACIPIKKLCDGPADCNDASDEGDFCGWESSSCSGVQCEYRCRPSPTGPLCYCPYGQQAQDDKCQAMDLCTVEGTCDQLCHNSAQQLQHTCSCVPGYTLRDARYCDAINDPPSSPAFLLYGSEHGLVELYLNGTGVYGHTISTNTRLTASTLDFIYRNNTACWVNTVHDLAVMECARLDRLELHWTLGHPPHYHLDYVKQMVVDWVSGNWYMLDSREFIFVCAPSLSVCVTIVDSFVNKPQSLAVDPAVGHLFFCGYGMLPPKIERTLLDGEDRTEIVINKLVYPAGITLDYANKHLYWVDFYLGHLARVDYDGGNRKTIATFMKDDRPHLVTMFERTVFVLSEDGRGGLKTVDLNGDRKPKQLRTDLNTSNVLTVVHRQRQPHVSHPCGNNRGGCEQLCIVKYLPAPVAQCICQPGYILVGTSCLEQIPEEFLLYVSERPGLIKGVPLDEPGAKEVMMPITGLGRPTTLDFHTRTGFIIYSDVQRKVIEKRKIDGSMHVPLVSDGIINVEGLAVDWLADNLYWTDEGRSCIFVCKLDDSSKRLILVHEDLSNPRAIAVNPPAGQMYWSVWQLSQHSEHKAKIETAWMNGDHREVLVGDGLMWPNGLTLDLEKQQLYWCDGHTNKIERIDLNGNDRTVILSLSNSHMYGLSYYKNHLYWSDFKEGSIHRMSTNPSALQQLQGIIDAAGGAPNKPKKERTPWPSSNRATEASFTDGMIFVAGKDSGSGTFVARSDYRGEALQPSSSSGATGRNASIIAQYEKLLQTLQEEQLLVFDVKVYSKDSQRGPYHQCQEKQCFDLCLLTPGGPQCACNTGYQPHHTFPNMCQEIENFTMPSHCDKNQFQCVRDLRCIDRRFVCDGDNDCLDHSDEDASPGAVCEVVECTKGQFECSNNRCIEQHWVCDGEDDCGDGSDEINDLCTCNEMEFRCGDGHCIPSLWRCDGFEDCVATDTHVSDEANCDEKVCNSGDYRCGNGRCVFMAFVCDGNDDCHDNTDEMFCETICHNVSALNIASTPIICATTCNASSSELECTQKPDCSWCGGSVCFSSSQICDGVQDCPDNTDESPCLISLDLLCSSEEFLCREELRCIPHPFVCDGNADCIDHSDEQHCGVITCKEEQWKCAAGEQCILQEYYCNGEADCDDKSDESNCNASSRNDGRSDTASVGPSSNDTLYHSCLYPAVLSCDAGIVCLLQEQICDGYQLCDDGTDEGGRCGSRECEAVSCEVGCVQTPLGPLCTCPQHSILLEDNLSCSTPPHPCKLWGTCDQLCFPNGKSYKCGCHQGYILEPDRFTCKNTDSTPASLIFSNRHELHRLAISSNVSSPQHKPLLTGLNNAVALDFWHTDEGVDYLFWTDLISAKIYAGTLFGGSLSNIHVVLSSGVSTAEGLAVDWMGHNLYWVVRGERSSLQVAQLAGPEQTGINSKTLFASDIHSPRAMALDPRDGLMFWTDWEVNKARIERATMSGRERTVIVTIGGLGWPNGLTLDYLSRRVYWIDAKSDSIHTVLYDGSDPQMILHAHDLLSHPFAITLFGTKVYWTDWRTNSLLSANKFNGSDISVLRRTITQPFDVVLVHPSRQPREGVNPCAGNGGCSHLCLLNGNNTRQCHCPQMMALQPSGFTQCTRKETMLFVRFKGEIRGLELTEPGSGFVQFLSAFVSSWSAYKPTDTPGQLDYYQDWVYWTEPRLGEVRRIRLDGRQDAEVLIDTGLQKPTALSIDWISGNMFISDMRPQENSFLVSSQQGRLPKSHPNAARINICKLDGAFLGEIDYVHVNNVTHLAVDPFLGYVYFIDKNYQTSKYIIGGFDMIGKMFILTDNVSNNKLNRPAELVIDFSTKRIYWINLGSGLIQYYSPESKTVMSLRQNGVVNSNYFGLAVHKNHIYYGINDTLYRRQLDITSNSGIEGQDEVISTEVLRATGIVIYNKRPALQNSCSSNTCAHICVPMSMERPRCLCASGYSKFPSYDSMCVPHSEVLVYSSQRGLTGLELMPDGHGKAGGLPAISRLGAVSRISADSQQRLLVVVDSELGTITQMGRDGRNRKILVKGVLVVGVAVDWVAGNVYWSGGDSISVCRLNDTRQYVVLHDIGQPELIALHPVSGKMFWTDGRLGGGIFSAGLDGSNMKKLVNTSRVEGITLDLSNNYVFWSDTIKKRISRMNLDGSGNTVVVQDLTQGPKALAVYNSTVYFVTEGANDHSSVVMFASSIYSPSSTIDPSSGASYSSSILSLSVLTQTSHDVISDLLVLSKSSAAHDSGSNPCIGGGGCQDLCLYDGEAPRCHCHHAKLGEDGRTCQDYSSYLLYKDGEKISSLHLHDKDNPNAPLEAIKNMSAYSFAVDYDASRLYYTDMSRSVVKSVLLNGSDARIFLTNQGSVEGIALDPIERQLFWSNENLAKIYRTALDRPESEDNSVTDAEAATDMDSPRVIHEVLRLNHTVDRIRSIAVDHCHRNIYWCNWSYGHGLIQRSSYDGTAVRTIVTGVVFFPSALTLDLPDGKLYWGDASLNKIERCNLDGSNRRDVPRSMYTIFHSTALQVHGDELYWGDAVSRSIMRTNKYSGLTTLVARYTGDHTVLAVVAPPYHNCDSVCPPIHPCSDICRVVNVPHNEHEEGGGGSSIIEASQPSCFCMPGRVMNEDGQTCRGCADDEINCGSSHCIPYEHSCNGVAQCPDAADEDQHYCATRDCRPGYFSCGSGHCILESRICDMVHDCLDFSDEQDCSCDTANGYFACTDLGICLPPELRCNQQPDCRDASDEMGCDPVDCSGSTHGDAFMQLHAMHSGNSNRGGSVDFIACPNTTRCIHPSWLCDGANDCWDNSDESNCSITELTTAECTSGFHQCRSGVCISPMFLCDMEDDCKDGHPPSDEINCTYTCSDDEFQCTDGSCIMGFWRCDGSAECVDGSDEVDCDHLRACNEDWVRCNVTNRCIPEVWLCDGDDDCGGSDPPEDEPEGCVFQPLPSHNNNNNAANSTNINYTTVDSSEVDKNDPNSWSKHADHEETTTPVHCSPGQFTCPFFDKDVYLCVPMELFCNGKVQCYDGSDEPPHCTVHSCPEPEQFRCSNNNCIPASAVCDRVNDCGDYYDEDNCEATSSGGSVTTASSVCPVGYFECSSQVYASSLSSNTSSNSVADGAALSVASGSLPGQNSAGYSKNSIVRNGASSALNKPADVGSGLRQNSGRSDKPDKKTVIDGTVRCIQESKLCDGFMDCADRSDEISCNVNECEQKKPRVCDHRCVDLKIGYQCLCYPGYRTHPNNSGICEDIDECRDNRPCPQLCRNTQGSYKCQCAPGYLEEDEGRICRANSTAKPHLLLSNRYHIREFDVHGQYNKTVVSNLTNAVGLDFDWVDNCIYWSDVANLSSSIRRKCKGGDIEVIQSSVQSPDGIALDWIGRNLYWCDKGHDTIEVSKLDGSFRKVLITEGLTEPRAIVLDPYRGYLYWSDWGQNPHIGKAGMDGSNPVVLFNKTLGWPNALTIDYASQTLFWADANRDYIAMADLNAQNVKIILSNASSPTYTQHIFALTVFEDWLYWTDWKEKSVMKAHKFTGNNITQVYHAINRPMDLHIFHPWRQLPLPGPNPCENNGNCSTLCLLSPGGGASCHCPNNFKLASDNTTCDADCPAQFVCKNTYKCLPSWWRCDTQDDCGDGSDEEDDCPPFLCELGQLQCDNSTCLHPALICDGVHQCEDGADETNCDVYMCMSNQFKCPASGGKESMCIDKSKMCDGAADCPGGDDEHDCQPKTCEDQFLCESTLHCIPMVWMCDGQKDCTDGSDEPANCLSRNCTGDQFSCGSGQCLPRRWVCDGDADCKDKGDEKDCHLVHNCTHSDFRCSNNKCVPARFWCDGENDCDDNSDEANCENVPGRRPGKQQCPIDNFDCTATDQCVSMSAVCDGKDDCSDGSDELYCHNHITCTEGNTHCNNSDKCILNDWVCDGDKDCDDGSDEQDCSCEEGNEKCGDDICIISTWFCDGEPDCADGTDEDPEICAARPCQNGKFRCNNSICINELLTCDTQKHCSDGSDEDPVLCKGKLGSRSWCSEGRQFTCGNGHCIANSLVCDGFNDCFDNSDEEHCNPKLCSFGTCSQICITKKNNITTCYCDKNYEKYTSDKKRESCVAKGSLPYLLVVEDYKLTKLDLYQQPNSVGSQGIMRYDSPDEDEASNHVEMVDVLYSPKYFDHPVAYWVSTRDGTLNYRHLSAASEHDPGNDKQKDGGSSDRSVSEKHRDAGVTDSEATTSDGSEDNGTSNSSVDGDVTLAEAAATRAGEAKKRINRALHGKLQPSRVLVSGLSEPRCVAVDWVAGWLYVGCRDGIHAVSLDGNTTVTIIKARDLRPDDLVLDPNSGRMFWTSASKSGSGGGVQTSLMNGRERGFLLTGQSHYTTGLAIDYPANRLYWTDAKQRAIYTTKLDGSDKHLVKAFIGLGHPHKLSVFEDSVYFSMSDNSRIYSLHKFGGHAHNLTLLSQYTLKVLDLTLVHEHRQDAAADNPCSSNPCSEGQACVLGSYRQHSCLCPLNSSSPECNGRCLGGCGNGTCVETTSAGSYSCLCYRGYYGHSCQYFNCSYICSEHGSCEKSDGGRNVTCMCDGGWSGERCDIDDCLVNDCKSNASKCGLECQNNGFCFKIPDTEKERCRCPVGFHGQICEFDLCHSKIEDYCNGKGYCSMSQTGTATCFCRPGFRGERCQESICDGYCVQGTCRLDRGFPECFCYPGYAGEKCTTEYVDTRASCDSNYCINGGTCYETVTKTECECPPNFSGSQCHKRVSKPHLSPCGVRACQNGGYCTEVAGVALCRCNGGFGGEDCSVAGPCLHYCFNNATCSLNADPSLKPVCICAPGYYGVRCQSSLDSNIAGLSAAWSSGHYTAVVLASIFTVLVVVSVMVGGVWWRCRQQRGRIEHVRLDDSQAGGTVELTNPIFMQHSEHHDDEPVFTLQDMHQNGNNSGVSGGNPGNFKNPVYDSLYESNGNASASQEERAGLLDSVDPLGVMDQHHPSPDARTRLA</sequence>
<dbReference type="SMART" id="SM00181">
    <property type="entry name" value="EGF"/>
    <property type="match status" value="26"/>
</dbReference>
<feature type="domain" description="EGF-like" evidence="18">
    <location>
        <begin position="4740"/>
        <end position="4776"/>
    </location>
</feature>
<feature type="disulfide bond" evidence="13">
    <location>
        <begin position="4766"/>
        <end position="4775"/>
    </location>
</feature>
<keyword evidence="3 13" id="KW-0245">EGF-like domain</keyword>
<dbReference type="PROSITE" id="PS01187">
    <property type="entry name" value="EGF_CA"/>
    <property type="match status" value="1"/>
</dbReference>
<feature type="domain" description="EGF-like" evidence="18">
    <location>
        <begin position="3247"/>
        <end position="3286"/>
    </location>
</feature>
<evidence type="ECO:0000256" key="7">
    <source>
        <dbReference type="ARBA" id="ARBA00022737"/>
    </source>
</evidence>
<dbReference type="SMART" id="SM00192">
    <property type="entry name" value="LDLa"/>
    <property type="match status" value="29"/>
</dbReference>
<dbReference type="SUPFAM" id="SSF57196">
    <property type="entry name" value="EGF/Laminin"/>
    <property type="match status" value="3"/>
</dbReference>
<dbReference type="Gene3D" id="2.10.25.10">
    <property type="entry name" value="Laminin"/>
    <property type="match status" value="8"/>
</dbReference>
<feature type="disulfide bond" evidence="14">
    <location>
        <begin position="1134"/>
        <end position="1149"/>
    </location>
</feature>
<dbReference type="PROSITE" id="PS00010">
    <property type="entry name" value="ASX_HYDROXYL"/>
    <property type="match status" value="1"/>
</dbReference>
<feature type="domain" description="EGF-like" evidence="18">
    <location>
        <begin position="4697"/>
        <end position="4733"/>
    </location>
</feature>
<feature type="disulfide bond" evidence="14">
    <location>
        <begin position="2820"/>
        <end position="2832"/>
    </location>
</feature>
<feature type="domain" description="EGF-like" evidence="18">
    <location>
        <begin position="4532"/>
        <end position="4568"/>
    </location>
</feature>
<feature type="disulfide bond" evidence="13">
    <location>
        <begin position="4539"/>
        <end position="4556"/>
    </location>
</feature>
<feature type="domain" description="EGF-like" evidence="18">
    <location>
        <begin position="4618"/>
        <end position="4657"/>
    </location>
</feature>
<keyword evidence="7" id="KW-0677">Repeat</keyword>
<organism evidence="19">
    <name type="scientific">Hirondellea gigas</name>
    <dbReference type="NCBI Taxonomy" id="1518452"/>
    <lineage>
        <taxon>Eukaryota</taxon>
        <taxon>Metazoa</taxon>
        <taxon>Ecdysozoa</taxon>
        <taxon>Arthropoda</taxon>
        <taxon>Crustacea</taxon>
        <taxon>Multicrustacea</taxon>
        <taxon>Malacostraca</taxon>
        <taxon>Eumalacostraca</taxon>
        <taxon>Peracarida</taxon>
        <taxon>Amphipoda</taxon>
        <taxon>Amphilochidea</taxon>
        <taxon>Lysianassida</taxon>
        <taxon>Lysianassidira</taxon>
        <taxon>Lysianassoidea</taxon>
        <taxon>Lysianassidae</taxon>
        <taxon>Hirondellea</taxon>
    </lineage>
</organism>
<keyword evidence="12" id="KW-0325">Glycoprotein</keyword>
<dbReference type="FunFam" id="4.10.400.10:FF:000005">
    <property type="entry name" value="low-density lipoprotein receptor-related protein 1B"/>
    <property type="match status" value="1"/>
</dbReference>
<feature type="disulfide bond" evidence="14">
    <location>
        <begin position="2731"/>
        <end position="2746"/>
    </location>
</feature>
<feature type="disulfide bond" evidence="14">
    <location>
        <begin position="3811"/>
        <end position="3829"/>
    </location>
</feature>
<feature type="disulfide bond" evidence="13">
    <location>
        <begin position="4805"/>
        <end position="4814"/>
    </location>
</feature>
<evidence type="ECO:0000256" key="1">
    <source>
        <dbReference type="ARBA" id="ARBA00004479"/>
    </source>
</evidence>
<feature type="compositionally biased region" description="Basic and acidic residues" evidence="16">
    <location>
        <begin position="4178"/>
        <end position="4205"/>
    </location>
</feature>
<name>A0A6A7FMH6_9CRUS</name>
<dbReference type="InterPro" id="IPR009030">
    <property type="entry name" value="Growth_fac_rcpt_cys_sf"/>
</dbReference>
<feature type="repeat" description="LDL-receptor class B" evidence="15">
    <location>
        <begin position="1674"/>
        <end position="1717"/>
    </location>
</feature>
<evidence type="ECO:0000256" key="9">
    <source>
        <dbReference type="ARBA" id="ARBA00023136"/>
    </source>
</evidence>
<keyword evidence="11 19" id="KW-0675">Receptor</keyword>
<keyword evidence="10 13" id="KW-1015">Disulfide bond</keyword>
<dbReference type="InterPro" id="IPR051221">
    <property type="entry name" value="LDLR-related"/>
</dbReference>
<feature type="disulfide bond" evidence="14">
    <location>
        <begin position="3977"/>
        <end position="3995"/>
    </location>
</feature>
<dbReference type="Gene3D" id="2.120.10.30">
    <property type="entry name" value="TolB, C-terminal domain"/>
    <property type="match status" value="9"/>
</dbReference>
<feature type="disulfide bond" evidence="13">
    <location>
        <begin position="4584"/>
        <end position="4594"/>
    </location>
</feature>
<feature type="disulfide bond" evidence="14">
    <location>
        <begin position="2673"/>
        <end position="2685"/>
    </location>
</feature>
<dbReference type="InterPro" id="IPR000742">
    <property type="entry name" value="EGF"/>
</dbReference>
<evidence type="ECO:0000256" key="13">
    <source>
        <dbReference type="PROSITE-ProRule" id="PRU00076"/>
    </source>
</evidence>
<proteinExistence type="evidence at transcript level"/>
<feature type="disulfide bond" evidence="14">
    <location>
        <begin position="3188"/>
        <end position="3203"/>
    </location>
</feature>
<dbReference type="PROSITE" id="PS51120">
    <property type="entry name" value="LDLRB"/>
    <property type="match status" value="12"/>
</dbReference>
<feature type="disulfide bond" evidence="14">
    <location>
        <begin position="3641"/>
        <end position="3653"/>
    </location>
</feature>
<feature type="disulfide bond" evidence="13">
    <location>
        <begin position="4723"/>
        <end position="4732"/>
    </location>
</feature>
<keyword evidence="6" id="KW-0732">Signal</keyword>
<feature type="disulfide bond" evidence="14">
    <location>
        <begin position="2639"/>
        <end position="2657"/>
    </location>
</feature>
<dbReference type="GO" id="GO:0042562">
    <property type="term" value="F:hormone binding"/>
    <property type="evidence" value="ECO:0007669"/>
    <property type="project" value="TreeGrafter"/>
</dbReference>
<feature type="compositionally biased region" description="Polar residues" evidence="16">
    <location>
        <begin position="4932"/>
        <end position="4941"/>
    </location>
</feature>
<feature type="repeat" description="LDL-receptor class B" evidence="15">
    <location>
        <begin position="4367"/>
        <end position="4410"/>
    </location>
</feature>
<feature type="disulfide bond" evidence="14">
    <location>
        <begin position="890"/>
        <end position="908"/>
    </location>
</feature>
<comment type="similarity">
    <text evidence="2">Belongs to the LDLR family.</text>
</comment>
<feature type="disulfide bond" evidence="14">
    <location>
        <begin position="2680"/>
        <end position="2698"/>
    </location>
</feature>
<evidence type="ECO:0000313" key="19">
    <source>
        <dbReference type="EMBL" id="LAC19781.1"/>
    </source>
</evidence>
<feature type="disulfide bond" evidence="14">
    <location>
        <begin position="3771"/>
        <end position="3789"/>
    </location>
</feature>
<feature type="repeat" description="LDL-receptor class B" evidence="15">
    <location>
        <begin position="615"/>
        <end position="657"/>
    </location>
</feature>
<dbReference type="PROSITE" id="PS50026">
    <property type="entry name" value="EGF_3"/>
    <property type="match status" value="8"/>
</dbReference>
<feature type="disulfide bond" evidence="14">
    <location>
        <begin position="971"/>
        <end position="989"/>
    </location>
</feature>
<feature type="region of interest" description="Disordered" evidence="16">
    <location>
        <begin position="4175"/>
        <end position="4230"/>
    </location>
</feature>
<keyword evidence="5 17" id="KW-0812">Transmembrane</keyword>
<dbReference type="SMART" id="SM00179">
    <property type="entry name" value="EGF_CA"/>
    <property type="match status" value="6"/>
</dbReference>
<feature type="transmembrane region" description="Helical" evidence="17">
    <location>
        <begin position="4834"/>
        <end position="4858"/>
    </location>
</feature>
<dbReference type="GO" id="GO:0005509">
    <property type="term" value="F:calcium ion binding"/>
    <property type="evidence" value="ECO:0007669"/>
    <property type="project" value="InterPro"/>
</dbReference>
<dbReference type="CDD" id="cd00112">
    <property type="entry name" value="LDLa"/>
    <property type="match status" value="26"/>
</dbReference>
<protein>
    <submittedName>
        <fullName evidence="19">Prolow-density lipoprotein receptor-related protein 1-like</fullName>
    </submittedName>
</protein>
<feature type="disulfide bond" evidence="14">
    <location>
        <begin position="2827"/>
        <end position="2845"/>
    </location>
</feature>
<keyword evidence="8 17" id="KW-1133">Transmembrane helix</keyword>
<dbReference type="FunFam" id="2.10.25.10:FF:000009">
    <property type="entry name" value="Low-density lipoprotein receptor isoform 1"/>
    <property type="match status" value="1"/>
</dbReference>
<evidence type="ECO:0000256" key="10">
    <source>
        <dbReference type="ARBA" id="ARBA00023157"/>
    </source>
</evidence>
<evidence type="ECO:0000256" key="15">
    <source>
        <dbReference type="PROSITE-ProRule" id="PRU00461"/>
    </source>
</evidence>
<feature type="disulfide bond" evidence="14">
    <location>
        <begin position="3648"/>
        <end position="3666"/>
    </location>
</feature>
<feature type="region of interest" description="Disordered" evidence="16">
    <location>
        <begin position="2966"/>
        <end position="2990"/>
    </location>
</feature>
<feature type="disulfide bond" evidence="14">
    <location>
        <begin position="2880"/>
        <end position="2895"/>
    </location>
</feature>
<dbReference type="Gene3D" id="4.10.400.10">
    <property type="entry name" value="Low-density Lipoprotein Receptor"/>
    <property type="match status" value="26"/>
</dbReference>
<evidence type="ECO:0000256" key="2">
    <source>
        <dbReference type="ARBA" id="ARBA00009939"/>
    </source>
</evidence>
<feature type="disulfide bond" evidence="14">
    <location>
        <begin position="921"/>
        <end position="933"/>
    </location>
</feature>
<dbReference type="PRINTS" id="PR00261">
    <property type="entry name" value="LDLRECEPTOR"/>
</dbReference>
<feature type="disulfide bond" evidence="14">
    <location>
        <begin position="2632"/>
        <end position="2644"/>
    </location>
</feature>
<dbReference type="Pfam" id="PF00058">
    <property type="entry name" value="Ldl_recept_b"/>
    <property type="match status" value="4"/>
</dbReference>
<evidence type="ECO:0000256" key="4">
    <source>
        <dbReference type="ARBA" id="ARBA00022583"/>
    </source>
</evidence>
<evidence type="ECO:0000256" key="16">
    <source>
        <dbReference type="SAM" id="MobiDB-lite"/>
    </source>
</evidence>
<feature type="disulfide bond" evidence="14">
    <location>
        <begin position="3970"/>
        <end position="3982"/>
    </location>
</feature>
<feature type="disulfide bond" evidence="14">
    <location>
        <begin position="2795"/>
        <end position="2810"/>
    </location>
</feature>
<dbReference type="FunFam" id="2.120.10.30:FF:000241">
    <property type="entry name" value="Low-density lipoprotein receptor-related protein 6"/>
    <property type="match status" value="1"/>
</dbReference>
<feature type="disulfide bond" evidence="14">
    <location>
        <begin position="4024"/>
        <end position="4042"/>
    </location>
</feature>
<feature type="disulfide bond" evidence="14">
    <location>
        <begin position="3804"/>
        <end position="3816"/>
    </location>
</feature>
<feature type="disulfide bond" evidence="13">
    <location>
        <begin position="4535"/>
        <end position="4545"/>
    </location>
</feature>
<keyword evidence="4" id="KW-0254">Endocytosis</keyword>
<evidence type="ECO:0000256" key="5">
    <source>
        <dbReference type="ARBA" id="ARBA00022692"/>
    </source>
</evidence>
<evidence type="ECO:0000256" key="17">
    <source>
        <dbReference type="SAM" id="Phobius"/>
    </source>
</evidence>
<dbReference type="InterPro" id="IPR000033">
    <property type="entry name" value="LDLR_classB_rpt"/>
</dbReference>
<dbReference type="Gene3D" id="2.40.128.620">
    <property type="match status" value="1"/>
</dbReference>
<evidence type="ECO:0000256" key="12">
    <source>
        <dbReference type="ARBA" id="ARBA00023180"/>
    </source>
</evidence>
<dbReference type="PROSITE" id="PS50068">
    <property type="entry name" value="LDLRA_2"/>
    <property type="match status" value="29"/>
</dbReference>
<feature type="disulfide bond" evidence="14">
    <location>
        <begin position="3058"/>
        <end position="3073"/>
    </location>
</feature>
<dbReference type="CDD" id="cd00054">
    <property type="entry name" value="EGF_CA"/>
    <property type="match status" value="1"/>
</dbReference>
<feature type="disulfide bond" evidence="13">
    <location>
        <begin position="4588"/>
        <end position="4605"/>
    </location>
</feature>
<feature type="repeat" description="LDL-receptor class B" evidence="15">
    <location>
        <begin position="2136"/>
        <end position="2178"/>
    </location>
</feature>
<dbReference type="InterPro" id="IPR018097">
    <property type="entry name" value="EGF_Ca-bd_CS"/>
</dbReference>
<feature type="disulfide bond" evidence="14">
    <location>
        <begin position="928"/>
        <end position="946"/>
    </location>
</feature>
<feature type="repeat" description="LDL-receptor class B" evidence="15">
    <location>
        <begin position="2485"/>
        <end position="2529"/>
    </location>
</feature>
<feature type="disulfide bond" evidence="13">
    <location>
        <begin position="4781"/>
        <end position="4791"/>
    </location>
</feature>
<dbReference type="PROSITE" id="PS01186">
    <property type="entry name" value="EGF_2"/>
    <property type="match status" value="9"/>
</dbReference>
<dbReference type="InterPro" id="IPR001881">
    <property type="entry name" value="EGF-like_Ca-bd_dom"/>
</dbReference>
<dbReference type="GO" id="GO:0016324">
    <property type="term" value="C:apical plasma membrane"/>
    <property type="evidence" value="ECO:0007669"/>
    <property type="project" value="TreeGrafter"/>
</dbReference>
<dbReference type="PANTHER" id="PTHR22722:SF14">
    <property type="entry name" value="MEGALIN, ISOFORM A"/>
    <property type="match status" value="1"/>
</dbReference>
<feature type="disulfide bond" evidence="14">
    <location>
        <begin position="1051"/>
        <end position="1066"/>
    </location>
</feature>
<dbReference type="SMART" id="SM00135">
    <property type="entry name" value="LY"/>
    <property type="match status" value="32"/>
</dbReference>
<feature type="repeat" description="LDL-receptor class B" evidence="15">
    <location>
        <begin position="3376"/>
        <end position="3418"/>
    </location>
</feature>
<dbReference type="PROSITE" id="PS00022">
    <property type="entry name" value="EGF_1"/>
    <property type="match status" value="8"/>
</dbReference>
<feature type="domain" description="EGF-like" evidence="18">
    <location>
        <begin position="4580"/>
        <end position="4617"/>
    </location>
</feature>
<feature type="region of interest" description="Disordered" evidence="16">
    <location>
        <begin position="4908"/>
        <end position="4972"/>
    </location>
</feature>
<feature type="disulfide bond" evidence="14">
    <location>
        <begin position="964"/>
        <end position="976"/>
    </location>
</feature>
<feature type="repeat" description="LDL-receptor class B" evidence="15">
    <location>
        <begin position="2440"/>
        <end position="2484"/>
    </location>
</feature>
<dbReference type="EMBL" id="IACT01000361">
    <property type="protein sequence ID" value="LAC19781.1"/>
    <property type="molecule type" value="mRNA"/>
</dbReference>
<dbReference type="SUPFAM" id="SSF63825">
    <property type="entry name" value="YWTD domain"/>
    <property type="match status" value="8"/>
</dbReference>
<dbReference type="InterPro" id="IPR000152">
    <property type="entry name" value="EGF-type_Asp/Asn_hydroxyl_site"/>
</dbReference>
<comment type="subcellular location">
    <subcellularLocation>
        <location evidence="1">Membrane</location>
        <topology evidence="1">Single-pass type I membrane protein</topology>
    </subcellularLocation>
</comment>
<feature type="compositionally biased region" description="Polar residues" evidence="16">
    <location>
        <begin position="4209"/>
        <end position="4227"/>
    </location>
</feature>
<feature type="disulfide bond" evidence="13">
    <location>
        <begin position="4647"/>
        <end position="4656"/>
    </location>
</feature>
<feature type="disulfide bond" evidence="13">
    <location>
        <begin position="4607"/>
        <end position="4616"/>
    </location>
</feature>
<feature type="disulfide bond" evidence="13">
    <location>
        <begin position="3251"/>
        <end position="3261"/>
    </location>
</feature>
<feature type="disulfide bond" evidence="13">
    <location>
        <begin position="4558"/>
        <end position="4567"/>
    </location>
</feature>
<feature type="disulfide bond" evidence="14">
    <location>
        <begin position="4036"/>
        <end position="4051"/>
    </location>
</feature>
<evidence type="ECO:0000256" key="14">
    <source>
        <dbReference type="PROSITE-ProRule" id="PRU00124"/>
    </source>
</evidence>
<feature type="disulfide bond" evidence="14">
    <location>
        <begin position="2692"/>
        <end position="2707"/>
    </location>
</feature>
<accession>A0A6A7FMH6</accession>
<feature type="region of interest" description="Disordered" evidence="16">
    <location>
        <begin position="687"/>
        <end position="708"/>
    </location>
</feature>
<feature type="repeat" description="LDL-receptor class B" evidence="15">
    <location>
        <begin position="1442"/>
        <end position="1487"/>
    </location>
</feature>
<feature type="repeat" description="LDL-receptor class B" evidence="15">
    <location>
        <begin position="1488"/>
        <end position="1532"/>
    </location>
</feature>
<dbReference type="InterPro" id="IPR023415">
    <property type="entry name" value="LDLR_class-A_CS"/>
</dbReference>
<feature type="disulfide bond" evidence="14">
    <location>
        <begin position="3783"/>
        <end position="3798"/>
    </location>
</feature>
<keyword evidence="19" id="KW-0449">Lipoprotein</keyword>
<feature type="disulfide bond" evidence="14">
    <location>
        <begin position="3724"/>
        <end position="3736"/>
    </location>
</feature>
<feature type="disulfide bond" evidence="14">
    <location>
        <begin position="3929"/>
        <end position="3941"/>
    </location>
</feature>
<dbReference type="FunFam" id="2.120.10.30:FF:000035">
    <property type="entry name" value="Low-density lipoprotein receptor-related protein 2"/>
    <property type="match status" value="1"/>
</dbReference>
<feature type="region of interest" description="Disordered" evidence="16">
    <location>
        <begin position="3147"/>
        <end position="3171"/>
    </location>
</feature>
<keyword evidence="9 17" id="KW-0472">Membrane</keyword>
<dbReference type="InterPro" id="IPR011042">
    <property type="entry name" value="6-blade_b-propeller_TolB-like"/>
</dbReference>
<feature type="domain" description="EGF-like" evidence="18">
    <location>
        <begin position="4777"/>
        <end position="4815"/>
    </location>
</feature>
<dbReference type="FunFam" id="2.120.10.30:FF:000132">
    <property type="entry name" value="Uncharacterized protein"/>
    <property type="match status" value="1"/>
</dbReference>
<dbReference type="PROSITE" id="PS01209">
    <property type="entry name" value="LDLRA_1"/>
    <property type="match status" value="10"/>
</dbReference>
<feature type="repeat" description="LDL-receptor class B" evidence="15">
    <location>
        <begin position="521"/>
        <end position="564"/>
    </location>
</feature>
<feature type="disulfide bond" evidence="14">
    <location>
        <begin position="883"/>
        <end position="895"/>
    </location>
</feature>
<feature type="disulfide bond" evidence="14">
    <location>
        <begin position="3871"/>
        <end position="3886"/>
    </location>
</feature>
<evidence type="ECO:0000256" key="3">
    <source>
        <dbReference type="ARBA" id="ARBA00022536"/>
    </source>
</evidence>
<feature type="disulfide bond" evidence="14">
    <location>
        <begin position="3912"/>
        <end position="3927"/>
    </location>
</feature>
<feature type="repeat" description="LDL-receptor class B" evidence="15">
    <location>
        <begin position="1347"/>
        <end position="1392"/>
    </location>
</feature>
<feature type="disulfide bond" evidence="14">
    <location>
        <begin position="1094"/>
        <end position="1109"/>
    </location>
</feature>
<feature type="compositionally biased region" description="Basic and acidic residues" evidence="16">
    <location>
        <begin position="4959"/>
        <end position="4972"/>
    </location>
</feature>
<dbReference type="SUPFAM" id="SSF57184">
    <property type="entry name" value="Growth factor receptor domain"/>
    <property type="match status" value="3"/>
</dbReference>
<dbReference type="PANTHER" id="PTHR22722">
    <property type="entry name" value="LOW-DENSITY LIPOPROTEIN RECEPTOR-RELATED PROTEIN 2-RELATED"/>
    <property type="match status" value="1"/>
</dbReference>
<feature type="disulfide bond" evidence="14">
    <location>
        <begin position="983"/>
        <end position="998"/>
    </location>
</feature>
<feature type="disulfide bond" evidence="14">
    <location>
        <begin position="3660"/>
        <end position="3675"/>
    </location>
</feature>
<feature type="disulfide bond" evidence="14">
    <location>
        <begin position="2868"/>
        <end position="2886"/>
    </location>
</feature>
<feature type="disulfide bond" evidence="14">
    <location>
        <begin position="3823"/>
        <end position="3838"/>
    </location>
</feature>
<feature type="disulfide bond" evidence="13">
    <location>
        <begin position="4521"/>
        <end position="4530"/>
    </location>
</feature>
<feature type="disulfide bond" evidence="14">
    <location>
        <begin position="3764"/>
        <end position="3776"/>
    </location>
</feature>
<feature type="disulfide bond" evidence="14">
    <location>
        <begin position="3936"/>
        <end position="3954"/>
    </location>
</feature>
<feature type="domain" description="EGF-like" evidence="18">
    <location>
        <begin position="4491"/>
        <end position="4531"/>
    </location>
</feature>
<dbReference type="SUPFAM" id="SSF57424">
    <property type="entry name" value="LDL receptor-like module"/>
    <property type="match status" value="26"/>
</dbReference>
<evidence type="ECO:0000256" key="8">
    <source>
        <dbReference type="ARBA" id="ARBA00022989"/>
    </source>
</evidence>
<dbReference type="GO" id="GO:0006898">
    <property type="term" value="P:receptor-mediated endocytosis"/>
    <property type="evidence" value="ECO:0007669"/>
    <property type="project" value="TreeGrafter"/>
</dbReference>
<evidence type="ECO:0000259" key="18">
    <source>
        <dbReference type="PROSITE" id="PS50026"/>
    </source>
</evidence>
<feature type="disulfide bond" evidence="14">
    <location>
        <begin position="3046"/>
        <end position="3064"/>
    </location>
</feature>
<dbReference type="GO" id="GO:0043235">
    <property type="term" value="C:receptor complex"/>
    <property type="evidence" value="ECO:0007669"/>
    <property type="project" value="TreeGrafter"/>
</dbReference>
<feature type="disulfide bond" evidence="14">
    <location>
        <begin position="2861"/>
        <end position="2873"/>
    </location>
</feature>
<feature type="repeat" description="LDL-receptor class B" evidence="15">
    <location>
        <begin position="3419"/>
        <end position="3462"/>
    </location>
</feature>
<feature type="disulfide bond" evidence="14">
    <location>
        <begin position="3704"/>
        <end position="3719"/>
    </location>
</feature>
<dbReference type="FunFam" id="4.10.400.10:FF:000024">
    <property type="entry name" value="Low-density lipoprotein RecePtor related"/>
    <property type="match status" value="1"/>
</dbReference>